<dbReference type="PIRSF" id="PIRSF010372">
    <property type="entry name" value="PaiB"/>
    <property type="match status" value="1"/>
</dbReference>
<gene>
    <name evidence="1" type="ORF">J2T60_001589</name>
</gene>
<organism evidence="1 2">
    <name type="scientific">Natronospira proteinivora</name>
    <dbReference type="NCBI Taxonomy" id="1807133"/>
    <lineage>
        <taxon>Bacteria</taxon>
        <taxon>Pseudomonadati</taxon>
        <taxon>Pseudomonadota</taxon>
        <taxon>Gammaproteobacteria</taxon>
        <taxon>Natronospirales</taxon>
        <taxon>Natronospiraceae</taxon>
        <taxon>Natronospira</taxon>
    </lineage>
</organism>
<dbReference type="InterPro" id="IPR012349">
    <property type="entry name" value="Split_barrel_FMN-bd"/>
</dbReference>
<sequence length="211" mass="24783">MSKKNQRFGPRSNNDFRRLVDEQPVAWIVSGNGKDFRASLLPVRPYRTEGNCITELVGHFPRSNDQVDLLREDPEARVLFLGPNAYISPSWMKDRSWAPTWNFASAQCRVRIKFFEDENRLRAHLEELVNCMEEGRENQWRLEDIGDRYATLARHIIGFTAQIEYREERYKLAQDENDEVFTKIVEGLAKGEHQALLEWVKRFNPDRPKTG</sequence>
<reference evidence="1 2" key="1">
    <citation type="submission" date="2022-03" db="EMBL/GenBank/DDBJ databases">
        <title>Genomic Encyclopedia of Type Strains, Phase III (KMG-III): the genomes of soil and plant-associated and newly described type strains.</title>
        <authorList>
            <person name="Whitman W."/>
        </authorList>
    </citation>
    <scope>NUCLEOTIDE SEQUENCE [LARGE SCALE GENOMIC DNA]</scope>
    <source>
        <strain evidence="1 2">BSker1</strain>
    </source>
</reference>
<evidence type="ECO:0000313" key="1">
    <source>
        <dbReference type="EMBL" id="MCP1727589.1"/>
    </source>
</evidence>
<dbReference type="Pfam" id="PF04299">
    <property type="entry name" value="FMN_bind_2"/>
    <property type="match status" value="1"/>
</dbReference>
<keyword evidence="2" id="KW-1185">Reference proteome</keyword>
<dbReference type="PANTHER" id="PTHR35802:SF1">
    <property type="entry name" value="PROTEASE SYNTHASE AND SPORULATION PROTEIN PAI 2"/>
    <property type="match status" value="1"/>
</dbReference>
<dbReference type="InterPro" id="IPR007396">
    <property type="entry name" value="TR_PAI2-type"/>
</dbReference>
<dbReference type="Proteomes" id="UP001523550">
    <property type="component" value="Unassembled WGS sequence"/>
</dbReference>
<dbReference type="RefSeq" id="WP_253448019.1">
    <property type="nucleotide sequence ID" value="NZ_JALJYF010000002.1"/>
</dbReference>
<dbReference type="EMBL" id="JALJYF010000002">
    <property type="protein sequence ID" value="MCP1727589.1"/>
    <property type="molecule type" value="Genomic_DNA"/>
</dbReference>
<comment type="caution">
    <text evidence="1">The sequence shown here is derived from an EMBL/GenBank/DDBJ whole genome shotgun (WGS) entry which is preliminary data.</text>
</comment>
<proteinExistence type="predicted"/>
<accession>A0ABT1G8E8</accession>
<dbReference type="PANTHER" id="PTHR35802">
    <property type="entry name" value="PROTEASE SYNTHASE AND SPORULATION PROTEIN PAI 2"/>
    <property type="match status" value="1"/>
</dbReference>
<dbReference type="SUPFAM" id="SSF50475">
    <property type="entry name" value="FMN-binding split barrel"/>
    <property type="match status" value="1"/>
</dbReference>
<evidence type="ECO:0000313" key="2">
    <source>
        <dbReference type="Proteomes" id="UP001523550"/>
    </source>
</evidence>
<name>A0ABT1G8E8_9GAMM</name>
<protein>
    <submittedName>
        <fullName evidence="1">Transcriptional regulator</fullName>
    </submittedName>
</protein>
<dbReference type="Gene3D" id="2.30.110.10">
    <property type="entry name" value="Electron Transport, Fmn-binding Protein, Chain A"/>
    <property type="match status" value="1"/>
</dbReference>